<dbReference type="AlphaFoldDB" id="A0A1I1I1U4"/>
<gene>
    <name evidence="1" type="ORF">SAMN05216167_101777</name>
</gene>
<proteinExistence type="predicted"/>
<sequence>MVRFDYMIHDLIDGQSYYITLITSLWNPHIHDIITEFQRIANGYNDPK</sequence>
<reference evidence="1 2" key="1">
    <citation type="submission" date="2016-10" db="EMBL/GenBank/DDBJ databases">
        <authorList>
            <person name="de Groot N.N."/>
        </authorList>
    </citation>
    <scope>NUCLEOTIDE SEQUENCE [LARGE SCALE GENOMIC DNA]</scope>
    <source>
        <strain evidence="1 2">DSM 26130</strain>
    </source>
</reference>
<dbReference type="EMBL" id="FOLQ01000001">
    <property type="protein sequence ID" value="SFC27190.1"/>
    <property type="molecule type" value="Genomic_DNA"/>
</dbReference>
<evidence type="ECO:0000313" key="2">
    <source>
        <dbReference type="Proteomes" id="UP000198598"/>
    </source>
</evidence>
<protein>
    <submittedName>
        <fullName evidence="1">Uncharacterized protein</fullName>
    </submittedName>
</protein>
<evidence type="ECO:0000313" key="1">
    <source>
        <dbReference type="EMBL" id="SFC27190.1"/>
    </source>
</evidence>
<name>A0A1I1I1U4_9BACT</name>
<keyword evidence="2" id="KW-1185">Reference proteome</keyword>
<organism evidence="1 2">
    <name type="scientific">Spirosoma endophyticum</name>
    <dbReference type="NCBI Taxonomy" id="662367"/>
    <lineage>
        <taxon>Bacteria</taxon>
        <taxon>Pseudomonadati</taxon>
        <taxon>Bacteroidota</taxon>
        <taxon>Cytophagia</taxon>
        <taxon>Cytophagales</taxon>
        <taxon>Cytophagaceae</taxon>
        <taxon>Spirosoma</taxon>
    </lineage>
</organism>
<accession>A0A1I1I1U4</accession>
<dbReference type="Proteomes" id="UP000198598">
    <property type="component" value="Unassembled WGS sequence"/>
</dbReference>